<evidence type="ECO:0000313" key="6">
    <source>
        <dbReference type="EMBL" id="KAK9672945.1"/>
    </source>
</evidence>
<gene>
    <name evidence="6" type="ORF">RND81_12G136300</name>
</gene>
<evidence type="ECO:0000256" key="5">
    <source>
        <dbReference type="ARBA" id="ARBA00023212"/>
    </source>
</evidence>
<dbReference type="Proteomes" id="UP001443914">
    <property type="component" value="Unassembled WGS sequence"/>
</dbReference>
<dbReference type="SUPFAM" id="SSF69645">
    <property type="entry name" value="Arp2/3 complex subunits"/>
    <property type="match status" value="2"/>
</dbReference>
<dbReference type="GO" id="GO:0005200">
    <property type="term" value="F:structural constituent of cytoskeleton"/>
    <property type="evidence" value="ECO:0007669"/>
    <property type="project" value="TreeGrafter"/>
</dbReference>
<dbReference type="PANTHER" id="PTHR12058">
    <property type="entry name" value="ARP2/3 COMPLEX 34 KDA SUBUNIT"/>
    <property type="match status" value="1"/>
</dbReference>
<accession>A0AAW1HA96</accession>
<evidence type="ECO:0008006" key="8">
    <source>
        <dbReference type="Google" id="ProtNLM"/>
    </source>
</evidence>
<proteinExistence type="inferred from homology"/>
<comment type="subcellular location">
    <subcellularLocation>
        <location evidence="1">Cytoplasm</location>
        <location evidence="1">Cytoskeleton</location>
    </subcellularLocation>
</comment>
<name>A0AAW1HA96_SAPOF</name>
<evidence type="ECO:0000256" key="3">
    <source>
        <dbReference type="ARBA" id="ARBA00022490"/>
    </source>
</evidence>
<dbReference type="AlphaFoldDB" id="A0AAW1HA96"/>
<dbReference type="EMBL" id="JBDFQZ010000012">
    <property type="protein sequence ID" value="KAK9672945.1"/>
    <property type="molecule type" value="Genomic_DNA"/>
</dbReference>
<dbReference type="InterPro" id="IPR034666">
    <property type="entry name" value="ARPC2/4"/>
</dbReference>
<keyword evidence="3" id="KW-0963">Cytoplasm</keyword>
<keyword evidence="5" id="KW-0206">Cytoskeleton</keyword>
<organism evidence="6 7">
    <name type="scientific">Saponaria officinalis</name>
    <name type="common">Common soapwort</name>
    <name type="synonym">Lychnis saponaria</name>
    <dbReference type="NCBI Taxonomy" id="3572"/>
    <lineage>
        <taxon>Eukaryota</taxon>
        <taxon>Viridiplantae</taxon>
        <taxon>Streptophyta</taxon>
        <taxon>Embryophyta</taxon>
        <taxon>Tracheophyta</taxon>
        <taxon>Spermatophyta</taxon>
        <taxon>Magnoliopsida</taxon>
        <taxon>eudicotyledons</taxon>
        <taxon>Gunneridae</taxon>
        <taxon>Pentapetalae</taxon>
        <taxon>Caryophyllales</taxon>
        <taxon>Caryophyllaceae</taxon>
        <taxon>Caryophylleae</taxon>
        <taxon>Saponaria</taxon>
    </lineage>
</organism>
<evidence type="ECO:0000313" key="7">
    <source>
        <dbReference type="Proteomes" id="UP001443914"/>
    </source>
</evidence>
<dbReference type="GO" id="GO:0005885">
    <property type="term" value="C:Arp2/3 protein complex"/>
    <property type="evidence" value="ECO:0007669"/>
    <property type="project" value="InterPro"/>
</dbReference>
<keyword evidence="7" id="KW-1185">Reference proteome</keyword>
<protein>
    <recommendedName>
        <fullName evidence="8">Arp2/3 complex 34 kDa subunit</fullName>
    </recommendedName>
</protein>
<sequence>MACFGRNGDRDRRSKSGFYERSSPALQQILLQIYRAQIPRDVDHHLYEFGSVKYHVQSSASDPRYIYLSISTSILNPRNSKSREVCPYAKQKVRDICPTVVEILDQAREGYQLTLRLNVAHIPQGQDGPKTIEEIAALQTVILTSQLKQMLHKFNFEDASEGTYKPVRLMYRPREPFFVVRQPHKITVVFPMRFKDASDVVIATSFFQELTEVGSSKALAKAPPCTWSPIPPPDLRGELIDDLSTNGGFVSFDIFARHVDDKRLDKTIWNLLNFYTYVKSHIKSTKGFIQRKMRGRLEDLVKVLHQPNINEDEHDQKLKGCGWKMNSVRFSRITKLTKRYSDVTRKIKRIRYRIKIHGFSELNRKIKRIHHRIKTRGFGHIRSQWFSIPRFHSAKRYTRLE</sequence>
<dbReference type="Gene3D" id="3.30.1460.20">
    <property type="match status" value="2"/>
</dbReference>
<dbReference type="Pfam" id="PF04045">
    <property type="entry name" value="P34-Arc"/>
    <property type="match status" value="1"/>
</dbReference>
<dbReference type="PANTHER" id="PTHR12058:SF1">
    <property type="entry name" value="ACTIN-RELATED PROTEIN 2_3 COMPLEX SUBUNIT 2B"/>
    <property type="match status" value="1"/>
</dbReference>
<dbReference type="GO" id="GO:0030041">
    <property type="term" value="P:actin filament polymerization"/>
    <property type="evidence" value="ECO:0007669"/>
    <property type="project" value="InterPro"/>
</dbReference>
<comment type="similarity">
    <text evidence="2">Belongs to the ARPC2 family.</text>
</comment>
<dbReference type="GO" id="GO:0034314">
    <property type="term" value="P:Arp2/3 complex-mediated actin nucleation"/>
    <property type="evidence" value="ECO:0007669"/>
    <property type="project" value="InterPro"/>
</dbReference>
<evidence type="ECO:0000256" key="4">
    <source>
        <dbReference type="ARBA" id="ARBA00023203"/>
    </source>
</evidence>
<dbReference type="GO" id="GO:0051015">
    <property type="term" value="F:actin filament binding"/>
    <property type="evidence" value="ECO:0007669"/>
    <property type="project" value="TreeGrafter"/>
</dbReference>
<keyword evidence="4" id="KW-0009">Actin-binding</keyword>
<evidence type="ECO:0000256" key="1">
    <source>
        <dbReference type="ARBA" id="ARBA00004245"/>
    </source>
</evidence>
<dbReference type="InterPro" id="IPR007188">
    <property type="entry name" value="ARPC2"/>
</dbReference>
<evidence type="ECO:0000256" key="2">
    <source>
        <dbReference type="ARBA" id="ARBA00007192"/>
    </source>
</evidence>
<comment type="caution">
    <text evidence="6">The sequence shown here is derived from an EMBL/GenBank/DDBJ whole genome shotgun (WGS) entry which is preliminary data.</text>
</comment>
<reference evidence="6" key="1">
    <citation type="submission" date="2024-03" db="EMBL/GenBank/DDBJ databases">
        <title>WGS assembly of Saponaria officinalis var. Norfolk2.</title>
        <authorList>
            <person name="Jenkins J."/>
            <person name="Shu S."/>
            <person name="Grimwood J."/>
            <person name="Barry K."/>
            <person name="Goodstein D."/>
            <person name="Schmutz J."/>
            <person name="Leebens-Mack J."/>
            <person name="Osbourn A."/>
        </authorList>
    </citation>
    <scope>NUCLEOTIDE SEQUENCE [LARGE SCALE GENOMIC DNA]</scope>
    <source>
        <strain evidence="6">JIC</strain>
    </source>
</reference>
<dbReference type="FunFam" id="3.30.1460.20:FF:000008">
    <property type="entry name" value="Arp2/3 complex 34 kDa subunit"/>
    <property type="match status" value="1"/>
</dbReference>